<dbReference type="InterPro" id="IPR014314">
    <property type="entry name" value="Succ_DH_cytb556"/>
</dbReference>
<comment type="similarity">
    <text evidence="4">Belongs to the cytochrome b560 family.</text>
</comment>
<dbReference type="PANTHER" id="PTHR10978:SF5">
    <property type="entry name" value="SUCCINATE DEHYDROGENASE CYTOCHROME B560 SUBUNIT, MITOCHONDRIAL"/>
    <property type="match status" value="1"/>
</dbReference>
<dbReference type="InterPro" id="IPR000701">
    <property type="entry name" value="SuccDH_FuR_B_TM-su"/>
</dbReference>
<evidence type="ECO:0000256" key="6">
    <source>
        <dbReference type="ARBA" id="ARBA00022617"/>
    </source>
</evidence>
<keyword evidence="6" id="KW-0349">Heme</keyword>
<evidence type="ECO:0000313" key="14">
    <source>
        <dbReference type="EMBL" id="MEN3931542.1"/>
    </source>
</evidence>
<proteinExistence type="inferred from homology"/>
<keyword evidence="9 13" id="KW-1133">Transmembrane helix</keyword>
<dbReference type="PROSITE" id="PS01000">
    <property type="entry name" value="SDH_CYT_1"/>
    <property type="match status" value="1"/>
</dbReference>
<evidence type="ECO:0000256" key="7">
    <source>
        <dbReference type="ARBA" id="ARBA00022692"/>
    </source>
</evidence>
<accession>A0ABV0BKM1</accession>
<feature type="transmembrane region" description="Helical" evidence="13">
    <location>
        <begin position="110"/>
        <end position="132"/>
    </location>
</feature>
<reference evidence="14 15" key="1">
    <citation type="submission" date="2024-04" db="EMBL/GenBank/DDBJ databases">
        <title>A novel species isolated from cricket.</title>
        <authorList>
            <person name="Wang H.-C."/>
        </authorList>
    </citation>
    <scope>NUCLEOTIDE SEQUENCE [LARGE SCALE GENOMIC DNA]</scope>
    <source>
        <strain evidence="14 15">WL0021</strain>
    </source>
</reference>
<evidence type="ECO:0000256" key="4">
    <source>
        <dbReference type="ARBA" id="ARBA00007244"/>
    </source>
</evidence>
<evidence type="ECO:0000256" key="2">
    <source>
        <dbReference type="ARBA" id="ARBA00004050"/>
    </source>
</evidence>
<keyword evidence="10" id="KW-0408">Iron</keyword>
<evidence type="ECO:0000256" key="12">
    <source>
        <dbReference type="ARBA" id="ARBA00025912"/>
    </source>
</evidence>
<evidence type="ECO:0000256" key="13">
    <source>
        <dbReference type="SAM" id="Phobius"/>
    </source>
</evidence>
<comment type="subcellular location">
    <subcellularLocation>
        <location evidence="3">Membrane</location>
        <topology evidence="3">Multi-pass membrane protein</topology>
    </subcellularLocation>
</comment>
<comment type="function">
    <text evidence="2">Membrane-anchoring subunit of succinate dehydrogenase (SDH).</text>
</comment>
<evidence type="ECO:0000256" key="5">
    <source>
        <dbReference type="ARBA" id="ARBA00020076"/>
    </source>
</evidence>
<evidence type="ECO:0000256" key="9">
    <source>
        <dbReference type="ARBA" id="ARBA00022989"/>
    </source>
</evidence>
<comment type="subunit">
    <text evidence="12">Part of an enzyme complex containing four subunits: a flavoprotein, an iron-sulfur protein, plus two membrane-anchoring proteins, SdhC and SdhD. The complex can form homotrimers.</text>
</comment>
<keyword evidence="8" id="KW-0479">Metal-binding</keyword>
<dbReference type="InterPro" id="IPR018495">
    <property type="entry name" value="Succ_DH_cyt_bsu_CS"/>
</dbReference>
<dbReference type="CDD" id="cd03499">
    <property type="entry name" value="SQR_TypeC_SdhC"/>
    <property type="match status" value="1"/>
</dbReference>
<dbReference type="PIRSF" id="PIRSF000178">
    <property type="entry name" value="SDH_cyt_b560"/>
    <property type="match status" value="1"/>
</dbReference>
<dbReference type="NCBIfam" id="TIGR02970">
    <property type="entry name" value="succ_dehyd_cytB"/>
    <property type="match status" value="1"/>
</dbReference>
<comment type="caution">
    <text evidence="14">The sequence shown here is derived from an EMBL/GenBank/DDBJ whole genome shotgun (WGS) entry which is preliminary data.</text>
</comment>
<protein>
    <recommendedName>
        <fullName evidence="5">Succinate dehydrogenase cytochrome b556 subunit</fullName>
    </recommendedName>
</protein>
<keyword evidence="15" id="KW-1185">Reference proteome</keyword>
<dbReference type="Gene3D" id="1.20.1300.10">
    <property type="entry name" value="Fumarate reductase/succinate dehydrogenase, transmembrane subunit"/>
    <property type="match status" value="1"/>
</dbReference>
<dbReference type="EMBL" id="JBBYXI010000004">
    <property type="protein sequence ID" value="MEN3931542.1"/>
    <property type="molecule type" value="Genomic_DNA"/>
</dbReference>
<dbReference type="PROSITE" id="PS01001">
    <property type="entry name" value="SDH_CYT_2"/>
    <property type="match status" value="1"/>
</dbReference>
<dbReference type="Pfam" id="PF01127">
    <property type="entry name" value="Sdh_cyt"/>
    <property type="match status" value="1"/>
</dbReference>
<evidence type="ECO:0000256" key="8">
    <source>
        <dbReference type="ARBA" id="ARBA00022723"/>
    </source>
</evidence>
<dbReference type="PANTHER" id="PTHR10978">
    <property type="entry name" value="SUCCINATE DEHYDROGENASE CYTOCHROME B560 SUBUNIT"/>
    <property type="match status" value="1"/>
</dbReference>
<organism evidence="14 15">
    <name type="scientific">Hohaiivirga grylli</name>
    <dbReference type="NCBI Taxonomy" id="3133970"/>
    <lineage>
        <taxon>Bacteria</taxon>
        <taxon>Pseudomonadati</taxon>
        <taxon>Pseudomonadota</taxon>
        <taxon>Alphaproteobacteria</taxon>
        <taxon>Hyphomicrobiales</taxon>
        <taxon>Methylobacteriaceae</taxon>
        <taxon>Hohaiivirga</taxon>
    </lineage>
</organism>
<dbReference type="Proteomes" id="UP001418637">
    <property type="component" value="Unassembled WGS sequence"/>
</dbReference>
<dbReference type="RefSeq" id="WP_346337585.1">
    <property type="nucleotide sequence ID" value="NZ_JBBYXI010000004.1"/>
</dbReference>
<evidence type="ECO:0000313" key="15">
    <source>
        <dbReference type="Proteomes" id="UP001418637"/>
    </source>
</evidence>
<keyword evidence="7 13" id="KW-0812">Transmembrane</keyword>
<dbReference type="SUPFAM" id="SSF81343">
    <property type="entry name" value="Fumarate reductase respiratory complex transmembrane subunits"/>
    <property type="match status" value="1"/>
</dbReference>
<evidence type="ECO:0000256" key="10">
    <source>
        <dbReference type="ARBA" id="ARBA00023004"/>
    </source>
</evidence>
<dbReference type="InterPro" id="IPR034804">
    <property type="entry name" value="SQR/QFR_C/D"/>
</dbReference>
<comment type="cofactor">
    <cofactor evidence="1">
        <name>heme</name>
        <dbReference type="ChEBI" id="CHEBI:30413"/>
    </cofactor>
</comment>
<feature type="transmembrane region" description="Helical" evidence="13">
    <location>
        <begin position="62"/>
        <end position="89"/>
    </location>
</feature>
<evidence type="ECO:0000256" key="11">
    <source>
        <dbReference type="ARBA" id="ARBA00023136"/>
    </source>
</evidence>
<feature type="transmembrane region" description="Helical" evidence="13">
    <location>
        <begin position="38"/>
        <end position="56"/>
    </location>
</feature>
<keyword evidence="11 13" id="KW-0472">Membrane</keyword>
<gene>
    <name evidence="14" type="primary">sdhC</name>
    <name evidence="14" type="ORF">WJT86_10810</name>
</gene>
<evidence type="ECO:0000256" key="3">
    <source>
        <dbReference type="ARBA" id="ARBA00004141"/>
    </source>
</evidence>
<name>A0ABV0BKM1_9HYPH</name>
<evidence type="ECO:0000256" key="1">
    <source>
        <dbReference type="ARBA" id="ARBA00001971"/>
    </source>
</evidence>
<sequence length="134" mass="15193">MAQAGDKASRQRPLSPHIQIYGWSWTMVMSGFHRATGFALYFGMGLFALWLVLLTTPSTNELAYWLVSNIIGWIVPFGFSWGLIHHLLGGIRHFIWDMGKGFDPVSRRNMAIYTLVGSTTLTLLLWVVGFMLTR</sequence>